<dbReference type="Proteomes" id="UP001231675">
    <property type="component" value="Unassembled WGS sequence"/>
</dbReference>
<dbReference type="SUPFAM" id="SSF56219">
    <property type="entry name" value="DNase I-like"/>
    <property type="match status" value="1"/>
</dbReference>
<sequence>MELTVVVQNLGVGGLRSVVGETEDRWPALADRIRAARPDLVLLQEAYGWAEFGHRQLARAITDLNLQALPIPPSRSGIVPVLLYRREKLGRWTAWDTGFAGETLHGFGVACFDVGLPAPLSVVSCHLDPFVVDKARAEAKLIATRAYRYGPYALVGGDLNYPPAHPDSPPPDYTAMRPYNIAARTRLPSEAGAPLVPDRRVTEMLSYSGFVDAAWHLYKQHADTRLLATTGTDDRIDAVWTSRPLAPCIADYRLLHEPPGSSDHHGVAVQLDLARADTSDTWDYR</sequence>
<dbReference type="InterPro" id="IPR005135">
    <property type="entry name" value="Endo/exonuclease/phosphatase"/>
</dbReference>
<organism evidence="2 3">
    <name type="scientific">Streptomyces griseoviridis</name>
    <dbReference type="NCBI Taxonomy" id="45398"/>
    <lineage>
        <taxon>Bacteria</taxon>
        <taxon>Bacillati</taxon>
        <taxon>Actinomycetota</taxon>
        <taxon>Actinomycetes</taxon>
        <taxon>Kitasatosporales</taxon>
        <taxon>Streptomycetaceae</taxon>
        <taxon>Streptomyces</taxon>
    </lineage>
</organism>
<dbReference type="GeneID" id="91555811"/>
<keyword evidence="3" id="KW-1185">Reference proteome</keyword>
<comment type="caution">
    <text evidence="2">The sequence shown here is derived from an EMBL/GenBank/DDBJ whole genome shotgun (WGS) entry which is preliminary data.</text>
</comment>
<evidence type="ECO:0000259" key="1">
    <source>
        <dbReference type="Pfam" id="PF03372"/>
    </source>
</evidence>
<dbReference type="Gene3D" id="3.60.10.10">
    <property type="entry name" value="Endonuclease/exonuclease/phosphatase"/>
    <property type="match status" value="1"/>
</dbReference>
<keyword evidence="2" id="KW-0540">Nuclease</keyword>
<accession>A0ABT9LS36</accession>
<dbReference type="EMBL" id="JAURUD010000001">
    <property type="protein sequence ID" value="MDP9686328.1"/>
    <property type="molecule type" value="Genomic_DNA"/>
</dbReference>
<dbReference type="GO" id="GO:0004519">
    <property type="term" value="F:endonuclease activity"/>
    <property type="evidence" value="ECO:0007669"/>
    <property type="project" value="UniProtKB-KW"/>
</dbReference>
<gene>
    <name evidence="2" type="ORF">J2S47_006830</name>
</gene>
<evidence type="ECO:0000313" key="3">
    <source>
        <dbReference type="Proteomes" id="UP001231675"/>
    </source>
</evidence>
<keyword evidence="2" id="KW-0255">Endonuclease</keyword>
<protein>
    <submittedName>
        <fullName evidence="2">Endonuclease/exonuclease/phosphatase family metal-dependent hydrolase</fullName>
    </submittedName>
</protein>
<dbReference type="RefSeq" id="WP_189424383.1">
    <property type="nucleotide sequence ID" value="NZ_BMSM01000036.1"/>
</dbReference>
<dbReference type="GO" id="GO:0016787">
    <property type="term" value="F:hydrolase activity"/>
    <property type="evidence" value="ECO:0007669"/>
    <property type="project" value="UniProtKB-KW"/>
</dbReference>
<keyword evidence="2" id="KW-0378">Hydrolase</keyword>
<evidence type="ECO:0000313" key="2">
    <source>
        <dbReference type="EMBL" id="MDP9686328.1"/>
    </source>
</evidence>
<name>A0ABT9LS36_STRGD</name>
<proteinExistence type="predicted"/>
<reference evidence="2 3" key="1">
    <citation type="submission" date="2023-07" db="EMBL/GenBank/DDBJ databases">
        <title>Sequencing the genomes of 1000 actinobacteria strains.</title>
        <authorList>
            <person name="Klenk H.-P."/>
        </authorList>
    </citation>
    <scope>NUCLEOTIDE SEQUENCE [LARGE SCALE GENOMIC DNA]</scope>
    <source>
        <strain evidence="2 3">DSM 40229</strain>
    </source>
</reference>
<dbReference type="Pfam" id="PF03372">
    <property type="entry name" value="Exo_endo_phos"/>
    <property type="match status" value="1"/>
</dbReference>
<feature type="domain" description="Endonuclease/exonuclease/phosphatase" evidence="1">
    <location>
        <begin position="29"/>
        <end position="264"/>
    </location>
</feature>
<dbReference type="InterPro" id="IPR036691">
    <property type="entry name" value="Endo/exonu/phosph_ase_sf"/>
</dbReference>